<gene>
    <name evidence="1" type="ORF">ACFO4N_11185</name>
</gene>
<sequence length="104" mass="11829">MDKRYSEMSDTELIEEIARLKIKAQKAEQMGMINEVAVHERKMAMAEAYRMDPGAFKTGEVYEIKFSDGSPFKIAYLNGVFAWGYHDGSKELVAYPISLLVERG</sequence>
<protein>
    <submittedName>
        <fullName evidence="1">YfhH family protein</fullName>
    </submittedName>
</protein>
<dbReference type="SUPFAM" id="SSF101697">
    <property type="entry name" value="Hypothetical protein YfhH"/>
    <property type="match status" value="1"/>
</dbReference>
<dbReference type="Gene3D" id="1.10.287.880">
    <property type="entry name" value="Hypothetical protein YfhH domain"/>
    <property type="match status" value="1"/>
</dbReference>
<dbReference type="RefSeq" id="WP_376846376.1">
    <property type="nucleotide sequence ID" value="NZ_JBHSFW010000007.1"/>
</dbReference>
<dbReference type="Proteomes" id="UP001596022">
    <property type="component" value="Unassembled WGS sequence"/>
</dbReference>
<dbReference type="EMBL" id="JBHSFW010000007">
    <property type="protein sequence ID" value="MFC4619277.1"/>
    <property type="molecule type" value="Genomic_DNA"/>
</dbReference>
<accession>A0ABV9GMS4</accession>
<comment type="caution">
    <text evidence="1">The sequence shown here is derived from an EMBL/GenBank/DDBJ whole genome shotgun (WGS) entry which is preliminary data.</text>
</comment>
<proteinExistence type="predicted"/>
<dbReference type="InterPro" id="IPR036289">
    <property type="entry name" value="YfhH"/>
</dbReference>
<reference evidence="2" key="1">
    <citation type="journal article" date="2019" name="Int. J. Syst. Evol. Microbiol.">
        <title>The Global Catalogue of Microorganisms (GCM) 10K type strain sequencing project: providing services to taxonomists for standard genome sequencing and annotation.</title>
        <authorList>
            <consortium name="The Broad Institute Genomics Platform"/>
            <consortium name="The Broad Institute Genome Sequencing Center for Infectious Disease"/>
            <person name="Wu L."/>
            <person name="Ma J."/>
        </authorList>
    </citation>
    <scope>NUCLEOTIDE SEQUENCE [LARGE SCALE GENOMIC DNA]</scope>
    <source>
        <strain evidence="2">CGMCC 1.16306</strain>
    </source>
</reference>
<dbReference type="Pfam" id="PF08838">
    <property type="entry name" value="DUF1811"/>
    <property type="match status" value="1"/>
</dbReference>
<organism evidence="1 2">
    <name type="scientific">Camelliibacillus cellulosilyticus</name>
    <dbReference type="NCBI Taxonomy" id="2174486"/>
    <lineage>
        <taxon>Bacteria</taxon>
        <taxon>Bacillati</taxon>
        <taxon>Bacillota</taxon>
        <taxon>Bacilli</taxon>
        <taxon>Bacillales</taxon>
        <taxon>Sporolactobacillaceae</taxon>
        <taxon>Camelliibacillus</taxon>
    </lineage>
</organism>
<keyword evidence="2" id="KW-1185">Reference proteome</keyword>
<dbReference type="Gene3D" id="2.30.30.340">
    <property type="entry name" value="Hypothetical protein YfhH like domains"/>
    <property type="match status" value="1"/>
</dbReference>
<dbReference type="InterPro" id="IPR014938">
    <property type="entry name" value="YfhH-like"/>
</dbReference>
<name>A0ABV9GMS4_9BACL</name>
<evidence type="ECO:0000313" key="1">
    <source>
        <dbReference type="EMBL" id="MFC4619277.1"/>
    </source>
</evidence>
<evidence type="ECO:0000313" key="2">
    <source>
        <dbReference type="Proteomes" id="UP001596022"/>
    </source>
</evidence>